<evidence type="ECO:0000256" key="5">
    <source>
        <dbReference type="ARBA" id="ARBA00022989"/>
    </source>
</evidence>
<dbReference type="Gene3D" id="3.40.50.300">
    <property type="entry name" value="P-loop containing nucleotide triphosphate hydrolases"/>
    <property type="match status" value="1"/>
</dbReference>
<evidence type="ECO:0000256" key="4">
    <source>
        <dbReference type="ARBA" id="ARBA00022840"/>
    </source>
</evidence>
<comment type="caution">
    <text evidence="11">The sequence shown here is derived from an EMBL/GenBank/DDBJ whole genome shotgun (WGS) entry which is preliminary data.</text>
</comment>
<dbReference type="InterPro" id="IPR003593">
    <property type="entry name" value="AAA+_ATPase"/>
</dbReference>
<feature type="compositionally biased region" description="Pro residues" evidence="7">
    <location>
        <begin position="335"/>
        <end position="349"/>
    </location>
</feature>
<evidence type="ECO:0000256" key="6">
    <source>
        <dbReference type="ARBA" id="ARBA00023136"/>
    </source>
</evidence>
<feature type="transmembrane region" description="Helical" evidence="8">
    <location>
        <begin position="49"/>
        <end position="76"/>
    </location>
</feature>
<sequence>MLVATRLATFDLRRYLIGALLWLPVHVIPLAGGLVLQQVFDRISGHQPAALEAVLWLCAAFVGVELVRGVVIVVAWTYGVYWWNAAATLLRANVLRSVLTARGPAAARLSHSSGEGVARLRDDVADAVDFTDESVSLAGTTLFAAVALPIMASIDPLITLVLILPMLAVGVLNRSMHRVVARLHRRARRLGAAVTAYVGEVFGGVLALKTAGAEPAALERLREHNRRRRDAAVRDRMATDLLDAATTTTVELSTGLVLLLAAPAMRGGDFTVGDLALFTSYLGWLTALPRSIGTTLYRLPQAAVATERLTALMAPHEDADALSRGADVWLHHDPPPTAPPPPHPDPPSADSPLPHTGLLSAALPSPHADSPPPTPPPLHAGPLRVLEARGLSVRGVLHGVDLRLEHGSFTVITGAVGAGKTTLVRALLGLLPLDEGTIVWNGAPVADPGTFLVPGRTAYAGQVPRLFSASLRENLLLGRPASDDDARRALELAAFEQDLTGMPDGLGTVVGPRGVRLSGGQVQRATAARALIREPDLLVVDDLSSALDVETERLLWERIAGRGPETVLVVSHRQAALERADQVIVLDRGRVAGRGRLDELLEGCPEMRRLWHTELITDDLITKEEQAGA</sequence>
<feature type="domain" description="ABC transmembrane type-1" evidence="10">
    <location>
        <begin position="16"/>
        <end position="301"/>
    </location>
</feature>
<dbReference type="SUPFAM" id="SSF52540">
    <property type="entry name" value="P-loop containing nucleoside triphosphate hydrolases"/>
    <property type="match status" value="1"/>
</dbReference>
<evidence type="ECO:0000313" key="11">
    <source>
        <dbReference type="EMBL" id="GAA2207904.1"/>
    </source>
</evidence>
<dbReference type="SMART" id="SM00382">
    <property type="entry name" value="AAA"/>
    <property type="match status" value="1"/>
</dbReference>
<reference evidence="12" key="1">
    <citation type="journal article" date="2019" name="Int. J. Syst. Evol. Microbiol.">
        <title>The Global Catalogue of Microorganisms (GCM) 10K type strain sequencing project: providing services to taxonomists for standard genome sequencing and annotation.</title>
        <authorList>
            <consortium name="The Broad Institute Genomics Platform"/>
            <consortium name="The Broad Institute Genome Sequencing Center for Infectious Disease"/>
            <person name="Wu L."/>
            <person name="Ma J."/>
        </authorList>
    </citation>
    <scope>NUCLEOTIDE SEQUENCE [LARGE SCALE GENOMIC DNA]</scope>
    <source>
        <strain evidence="12">JCM 16114</strain>
    </source>
</reference>
<keyword evidence="4 11" id="KW-0067">ATP-binding</keyword>
<evidence type="ECO:0000256" key="2">
    <source>
        <dbReference type="ARBA" id="ARBA00022692"/>
    </source>
</evidence>
<evidence type="ECO:0000256" key="1">
    <source>
        <dbReference type="ARBA" id="ARBA00004651"/>
    </source>
</evidence>
<keyword evidence="6 8" id="KW-0472">Membrane</keyword>
<keyword evidence="12" id="KW-1185">Reference proteome</keyword>
<dbReference type="Pfam" id="PF00005">
    <property type="entry name" value="ABC_tran"/>
    <property type="match status" value="1"/>
</dbReference>
<keyword evidence="5 8" id="KW-1133">Transmembrane helix</keyword>
<feature type="region of interest" description="Disordered" evidence="7">
    <location>
        <begin position="327"/>
        <end position="382"/>
    </location>
</feature>
<dbReference type="Proteomes" id="UP001499843">
    <property type="component" value="Unassembled WGS sequence"/>
</dbReference>
<dbReference type="InterPro" id="IPR011527">
    <property type="entry name" value="ABC1_TM_dom"/>
</dbReference>
<dbReference type="InterPro" id="IPR003439">
    <property type="entry name" value="ABC_transporter-like_ATP-bd"/>
</dbReference>
<feature type="compositionally biased region" description="Low complexity" evidence="7">
    <location>
        <begin position="350"/>
        <end position="368"/>
    </location>
</feature>
<name>A0ABP5P878_9ACTN</name>
<feature type="compositionally biased region" description="Pro residues" evidence="7">
    <location>
        <begin position="369"/>
        <end position="379"/>
    </location>
</feature>
<dbReference type="PROSITE" id="PS50929">
    <property type="entry name" value="ABC_TM1F"/>
    <property type="match status" value="1"/>
</dbReference>
<accession>A0ABP5P878</accession>
<dbReference type="InterPro" id="IPR027417">
    <property type="entry name" value="P-loop_NTPase"/>
</dbReference>
<evidence type="ECO:0000313" key="12">
    <source>
        <dbReference type="Proteomes" id="UP001499843"/>
    </source>
</evidence>
<dbReference type="EMBL" id="BAAAQX010000007">
    <property type="protein sequence ID" value="GAA2207904.1"/>
    <property type="molecule type" value="Genomic_DNA"/>
</dbReference>
<dbReference type="PANTHER" id="PTHR24221:SF423">
    <property type="entry name" value="ABC TRANSPORTER"/>
    <property type="match status" value="1"/>
</dbReference>
<feature type="transmembrane region" description="Helical" evidence="8">
    <location>
        <begin position="15"/>
        <end position="37"/>
    </location>
</feature>
<comment type="subcellular location">
    <subcellularLocation>
        <location evidence="1">Cell membrane</location>
        <topology evidence="1">Multi-pass membrane protein</topology>
    </subcellularLocation>
</comment>
<feature type="transmembrane region" description="Helical" evidence="8">
    <location>
        <begin position="190"/>
        <end position="208"/>
    </location>
</feature>
<dbReference type="Gene3D" id="1.20.1560.10">
    <property type="entry name" value="ABC transporter type 1, transmembrane domain"/>
    <property type="match status" value="1"/>
</dbReference>
<keyword evidence="2 8" id="KW-0812">Transmembrane</keyword>
<evidence type="ECO:0000256" key="7">
    <source>
        <dbReference type="SAM" id="MobiDB-lite"/>
    </source>
</evidence>
<dbReference type="Pfam" id="PF00664">
    <property type="entry name" value="ABC_membrane"/>
    <property type="match status" value="1"/>
</dbReference>
<evidence type="ECO:0000259" key="10">
    <source>
        <dbReference type="PROSITE" id="PS50929"/>
    </source>
</evidence>
<protein>
    <submittedName>
        <fullName evidence="11">ABC transporter ATP-binding protein</fullName>
    </submittedName>
</protein>
<evidence type="ECO:0000256" key="3">
    <source>
        <dbReference type="ARBA" id="ARBA00022741"/>
    </source>
</evidence>
<dbReference type="PANTHER" id="PTHR24221">
    <property type="entry name" value="ATP-BINDING CASSETTE SUB-FAMILY B"/>
    <property type="match status" value="1"/>
</dbReference>
<feature type="transmembrane region" description="Helical" evidence="8">
    <location>
        <begin position="142"/>
        <end position="169"/>
    </location>
</feature>
<organism evidence="11 12">
    <name type="scientific">Nonomuraea monospora</name>
    <dbReference type="NCBI Taxonomy" id="568818"/>
    <lineage>
        <taxon>Bacteria</taxon>
        <taxon>Bacillati</taxon>
        <taxon>Actinomycetota</taxon>
        <taxon>Actinomycetes</taxon>
        <taxon>Streptosporangiales</taxon>
        <taxon>Streptosporangiaceae</taxon>
        <taxon>Nonomuraea</taxon>
    </lineage>
</organism>
<gene>
    <name evidence="11" type="ORF">GCM10009850_033620</name>
</gene>
<dbReference type="SUPFAM" id="SSF90123">
    <property type="entry name" value="ABC transporter transmembrane region"/>
    <property type="match status" value="1"/>
</dbReference>
<keyword evidence="3" id="KW-0547">Nucleotide-binding</keyword>
<evidence type="ECO:0000259" key="9">
    <source>
        <dbReference type="PROSITE" id="PS50893"/>
    </source>
</evidence>
<dbReference type="PROSITE" id="PS50893">
    <property type="entry name" value="ABC_TRANSPORTER_2"/>
    <property type="match status" value="1"/>
</dbReference>
<proteinExistence type="predicted"/>
<feature type="domain" description="ABC transporter" evidence="9">
    <location>
        <begin position="378"/>
        <end position="613"/>
    </location>
</feature>
<evidence type="ECO:0000256" key="8">
    <source>
        <dbReference type="SAM" id="Phobius"/>
    </source>
</evidence>
<dbReference type="InterPro" id="IPR036640">
    <property type="entry name" value="ABC1_TM_sf"/>
</dbReference>
<dbReference type="GO" id="GO:0005524">
    <property type="term" value="F:ATP binding"/>
    <property type="evidence" value="ECO:0007669"/>
    <property type="project" value="UniProtKB-KW"/>
</dbReference>
<dbReference type="InterPro" id="IPR039421">
    <property type="entry name" value="Type_1_exporter"/>
</dbReference>